<organism evidence="11 12">
    <name type="scientific">Candidula unifasciata</name>
    <dbReference type="NCBI Taxonomy" id="100452"/>
    <lineage>
        <taxon>Eukaryota</taxon>
        <taxon>Metazoa</taxon>
        <taxon>Spiralia</taxon>
        <taxon>Lophotrochozoa</taxon>
        <taxon>Mollusca</taxon>
        <taxon>Gastropoda</taxon>
        <taxon>Heterobranchia</taxon>
        <taxon>Euthyneura</taxon>
        <taxon>Panpulmonata</taxon>
        <taxon>Eupulmonata</taxon>
        <taxon>Stylommatophora</taxon>
        <taxon>Helicina</taxon>
        <taxon>Helicoidea</taxon>
        <taxon>Geomitridae</taxon>
        <taxon>Candidula</taxon>
    </lineage>
</organism>
<feature type="region of interest" description="Disordered" evidence="8">
    <location>
        <begin position="252"/>
        <end position="280"/>
    </location>
</feature>
<feature type="compositionally biased region" description="Low complexity" evidence="8">
    <location>
        <begin position="58"/>
        <end position="72"/>
    </location>
</feature>
<keyword evidence="7" id="KW-0539">Nucleus</keyword>
<evidence type="ECO:0000256" key="8">
    <source>
        <dbReference type="SAM" id="MobiDB-lite"/>
    </source>
</evidence>
<sequence length="685" mass="78341">MAAEEHLTDAQLVSELAKFGEKVELPLKRNKRPLLLKKLNHLRVRSNKERAVATPPRKSLQSSASPSAFSFSKFKDRRNDENETELRNNVQIPKASTPYIRDSRRNVSDSFRPSDSQTLVSDDSDVDTPSGSSSNYNRLNASKSYRNLDDKDTIANRSGTRHSLADQYFSNRVPGTLKHTAAGSSRAYNIRDNDKAFLQNREDDDDEKTHSPPRSRLYPDLSRFTPSYLQSDRFESSDSDIDERANKSFPFSSRVTRPRDASSSFPSRHRTSVDSPYRGRQPKSSYFAHLPRIFIIIAVLFFVIVAASYIVKNKDYVMSWFPSSGIYSSDDVLLICSGTTKTEVCYKKEVVDQTLQYLGKLFEILSFRKGQVLCGNAKPGQDFLTVSDLQSQMYKHFPQTENVELLLECCLQHILLNPHWKIRALQENGTVAASTEEVARLESEEPSMSILCRLRRSCFTVFYELCLAAAAVAIFVLLAMLVRYRLKKKELEQREVFEMVEEILEILQDHYEHTKGKDSDESTYLAVQHVRDQLLPPATRHKLQPVWDKAVAFIAANESRVRMETRMIQGDEFDVWRWLQPPVPESRSKKIIGLASKYIERDDQVSQKPTVCLKICKMYNSSIVSGDDDWEEEVINAVLEKCRGVDSIVHARVDAELEEGCVFIKCSDLDAAREAKDELHGWRRK</sequence>
<evidence type="ECO:0000313" key="11">
    <source>
        <dbReference type="EMBL" id="CAG5120485.1"/>
    </source>
</evidence>
<dbReference type="AlphaFoldDB" id="A0A8S3YXT9"/>
<evidence type="ECO:0000259" key="10">
    <source>
        <dbReference type="PROSITE" id="PS50954"/>
    </source>
</evidence>
<dbReference type="GO" id="GO:0031490">
    <property type="term" value="F:chromatin DNA binding"/>
    <property type="evidence" value="ECO:0007669"/>
    <property type="project" value="TreeGrafter"/>
</dbReference>
<evidence type="ECO:0000256" key="1">
    <source>
        <dbReference type="ARBA" id="ARBA00004127"/>
    </source>
</evidence>
<evidence type="ECO:0000256" key="2">
    <source>
        <dbReference type="ARBA" id="ARBA00004540"/>
    </source>
</evidence>
<comment type="subcellular location">
    <subcellularLocation>
        <location evidence="1">Endomembrane system</location>
        <topology evidence="1">Multi-pass membrane protein</topology>
    </subcellularLocation>
    <subcellularLocation>
        <location evidence="2">Nucleus inner membrane</location>
    </subcellularLocation>
</comment>
<dbReference type="PANTHER" id="PTHR13428:SF12">
    <property type="entry name" value="INNER NUCLEAR MEMBRANE PROTEIN MAN1"/>
    <property type="match status" value="1"/>
</dbReference>
<feature type="non-terminal residue" evidence="11">
    <location>
        <position position="685"/>
    </location>
</feature>
<evidence type="ECO:0000256" key="3">
    <source>
        <dbReference type="ARBA" id="ARBA00022553"/>
    </source>
</evidence>
<dbReference type="GO" id="GO:0005637">
    <property type="term" value="C:nuclear inner membrane"/>
    <property type="evidence" value="ECO:0007669"/>
    <property type="project" value="UniProtKB-SubCell"/>
</dbReference>
<dbReference type="GO" id="GO:0006998">
    <property type="term" value="P:nuclear envelope organization"/>
    <property type="evidence" value="ECO:0007669"/>
    <property type="project" value="TreeGrafter"/>
</dbReference>
<evidence type="ECO:0000256" key="4">
    <source>
        <dbReference type="ARBA" id="ARBA00022692"/>
    </source>
</evidence>
<feature type="compositionally biased region" description="Basic and acidic residues" evidence="8">
    <location>
        <begin position="73"/>
        <end position="86"/>
    </location>
</feature>
<dbReference type="InterPro" id="IPR052277">
    <property type="entry name" value="INM_ESCRT-Associated"/>
</dbReference>
<keyword evidence="4 9" id="KW-0812">Transmembrane</keyword>
<evidence type="ECO:0000256" key="6">
    <source>
        <dbReference type="ARBA" id="ARBA00023136"/>
    </source>
</evidence>
<dbReference type="PROSITE" id="PS50954">
    <property type="entry name" value="LEM"/>
    <property type="match status" value="1"/>
</dbReference>
<dbReference type="PANTHER" id="PTHR13428">
    <property type="entry name" value="INNER NUCLEAR MEMBRANE PROTEIN MAN1 LEM DOMAIN CONTAINING PROTEIN"/>
    <property type="match status" value="1"/>
</dbReference>
<feature type="region of interest" description="Disordered" evidence="8">
    <location>
        <begin position="199"/>
        <end position="221"/>
    </location>
</feature>
<feature type="transmembrane region" description="Helical" evidence="9">
    <location>
        <begin position="290"/>
        <end position="311"/>
    </location>
</feature>
<protein>
    <recommendedName>
        <fullName evidence="10">LEM domain-containing protein</fullName>
    </recommendedName>
</protein>
<dbReference type="InterPro" id="IPR041885">
    <property type="entry name" value="MAN1_winged_helix_dom"/>
</dbReference>
<dbReference type="OrthoDB" id="118234at2759"/>
<proteinExistence type="predicted"/>
<dbReference type="Pfam" id="PF09402">
    <property type="entry name" value="MSC"/>
    <property type="match status" value="1"/>
</dbReference>
<evidence type="ECO:0000256" key="5">
    <source>
        <dbReference type="ARBA" id="ARBA00022989"/>
    </source>
</evidence>
<accession>A0A8S3YXT9</accession>
<feature type="domain" description="LEM" evidence="10">
    <location>
        <begin position="1"/>
        <end position="46"/>
    </location>
</feature>
<feature type="compositionally biased region" description="Polar residues" evidence="8">
    <location>
        <begin position="252"/>
        <end position="266"/>
    </location>
</feature>
<dbReference type="InterPro" id="IPR003887">
    <property type="entry name" value="LEM_dom"/>
</dbReference>
<dbReference type="FunFam" id="1.10.10.1180:FF:000002">
    <property type="entry name" value="LEM domain-containing protein 2"/>
    <property type="match status" value="1"/>
</dbReference>
<keyword evidence="12" id="KW-1185">Reference proteome</keyword>
<dbReference type="Gene3D" id="3.30.70.330">
    <property type="match status" value="1"/>
</dbReference>
<evidence type="ECO:0000256" key="9">
    <source>
        <dbReference type="SAM" id="Phobius"/>
    </source>
</evidence>
<keyword evidence="5 9" id="KW-1133">Transmembrane helix</keyword>
<dbReference type="GO" id="GO:0030514">
    <property type="term" value="P:negative regulation of BMP signaling pathway"/>
    <property type="evidence" value="ECO:0007669"/>
    <property type="project" value="TreeGrafter"/>
</dbReference>
<dbReference type="Proteomes" id="UP000678393">
    <property type="component" value="Unassembled WGS sequence"/>
</dbReference>
<dbReference type="EMBL" id="CAJHNH020000905">
    <property type="protein sequence ID" value="CAG5120485.1"/>
    <property type="molecule type" value="Genomic_DNA"/>
</dbReference>
<reference evidence="11" key="1">
    <citation type="submission" date="2021-04" db="EMBL/GenBank/DDBJ databases">
        <authorList>
            <consortium name="Molecular Ecology Group"/>
        </authorList>
    </citation>
    <scope>NUCLEOTIDE SEQUENCE</scope>
</reference>
<gene>
    <name evidence="11" type="ORF">CUNI_LOCUS6043</name>
</gene>
<name>A0A8S3YXT9_9EUPU</name>
<feature type="transmembrane region" description="Helical" evidence="9">
    <location>
        <begin position="461"/>
        <end position="484"/>
    </location>
</feature>
<keyword evidence="6 9" id="KW-0472">Membrane</keyword>
<dbReference type="InterPro" id="IPR012677">
    <property type="entry name" value="Nucleotide-bd_a/b_plait_sf"/>
</dbReference>
<evidence type="ECO:0000313" key="12">
    <source>
        <dbReference type="Proteomes" id="UP000678393"/>
    </source>
</evidence>
<feature type="region of interest" description="Disordered" evidence="8">
    <location>
        <begin position="41"/>
        <end position="148"/>
    </location>
</feature>
<dbReference type="InterPro" id="IPR018996">
    <property type="entry name" value="Man1/Src1-like_C"/>
</dbReference>
<feature type="compositionally biased region" description="Polar residues" evidence="8">
    <location>
        <begin position="108"/>
        <end position="145"/>
    </location>
</feature>
<dbReference type="Gene3D" id="1.10.10.1180">
    <property type="entry name" value="MAN1, winged-helix domain"/>
    <property type="match status" value="1"/>
</dbReference>
<evidence type="ECO:0000256" key="7">
    <source>
        <dbReference type="ARBA" id="ARBA00023242"/>
    </source>
</evidence>
<keyword evidence="3" id="KW-0597">Phosphoprotein</keyword>
<comment type="caution">
    <text evidence="11">The sequence shown here is derived from an EMBL/GenBank/DDBJ whole genome shotgun (WGS) entry which is preliminary data.</text>
</comment>